<dbReference type="AlphaFoldDB" id="A0A2W2EPY5"/>
<name>A0A2W2EPY5_9ACTN</name>
<protein>
    <recommendedName>
        <fullName evidence="1">HNH nuclease domain-containing protein</fullName>
    </recommendedName>
</protein>
<dbReference type="EMBL" id="POUA01000768">
    <property type="protein sequence ID" value="PZG15660.1"/>
    <property type="molecule type" value="Genomic_DNA"/>
</dbReference>
<comment type="caution">
    <text evidence="2">The sequence shown here is derived from an EMBL/GenBank/DDBJ whole genome shotgun (WGS) entry which is preliminary data.</text>
</comment>
<sequence>MIPDSEDRGVAAVSNGLSLCKIHHAAYDQHLIGIRSDYVIEVRPDILHEVDGPMLKHGIQEMHGGTLNLPPRRADHPSRHLLEERYKRFIAT</sequence>
<dbReference type="InterPro" id="IPR003615">
    <property type="entry name" value="HNH_nuc"/>
</dbReference>
<evidence type="ECO:0000313" key="2">
    <source>
        <dbReference type="EMBL" id="PZG15660.1"/>
    </source>
</evidence>
<dbReference type="Pfam" id="PF13391">
    <property type="entry name" value="HNH_2"/>
    <property type="match status" value="1"/>
</dbReference>
<organism evidence="2 3">
    <name type="scientific">Spongiactinospora gelatinilytica</name>
    <dbReference type="NCBI Taxonomy" id="2666298"/>
    <lineage>
        <taxon>Bacteria</taxon>
        <taxon>Bacillati</taxon>
        <taxon>Actinomycetota</taxon>
        <taxon>Actinomycetes</taxon>
        <taxon>Streptosporangiales</taxon>
        <taxon>Streptosporangiaceae</taxon>
        <taxon>Spongiactinospora</taxon>
    </lineage>
</organism>
<accession>A0A2W2EPY5</accession>
<feature type="domain" description="HNH nuclease" evidence="1">
    <location>
        <begin position="5"/>
        <end position="34"/>
    </location>
</feature>
<gene>
    <name evidence="2" type="ORF">C1I98_39230</name>
</gene>
<evidence type="ECO:0000259" key="1">
    <source>
        <dbReference type="Pfam" id="PF13391"/>
    </source>
</evidence>
<reference evidence="2 3" key="1">
    <citation type="submission" date="2018-01" db="EMBL/GenBank/DDBJ databases">
        <title>Draft genome sequence of Sphaerisporangium sp. 7K107.</title>
        <authorList>
            <person name="Sahin N."/>
            <person name="Saygin H."/>
            <person name="Ay H."/>
        </authorList>
    </citation>
    <scope>NUCLEOTIDE SEQUENCE [LARGE SCALE GENOMIC DNA]</scope>
    <source>
        <strain evidence="2 3">7K107</strain>
    </source>
</reference>
<dbReference type="Proteomes" id="UP000248544">
    <property type="component" value="Unassembled WGS sequence"/>
</dbReference>
<proteinExistence type="predicted"/>
<evidence type="ECO:0000313" key="3">
    <source>
        <dbReference type="Proteomes" id="UP000248544"/>
    </source>
</evidence>
<keyword evidence="3" id="KW-1185">Reference proteome</keyword>